<reference evidence="2" key="1">
    <citation type="journal article" date="2021" name="Antonie Van Leeuwenhoek">
        <title>Draft genome and description of Waterburya agarophytonicola gen. nov. sp. nov. (Pleurocapsales, Cyanobacteria): a seaweed symbiont.</title>
        <authorList>
            <person name="Bonthond G."/>
            <person name="Shalygin S."/>
            <person name="Bayer T."/>
            <person name="Weinberger F."/>
        </authorList>
    </citation>
    <scope>NUCLEOTIDE SEQUENCE</scope>
    <source>
        <strain evidence="2">KI4</strain>
    </source>
</reference>
<evidence type="ECO:0000313" key="3">
    <source>
        <dbReference type="Proteomes" id="UP000729733"/>
    </source>
</evidence>
<dbReference type="RefSeq" id="WP_229640988.1">
    <property type="nucleotide sequence ID" value="NZ_JADWDC010000031.1"/>
</dbReference>
<keyword evidence="1" id="KW-0812">Transmembrane</keyword>
<comment type="caution">
    <text evidence="2">The sequence shown here is derived from an EMBL/GenBank/DDBJ whole genome shotgun (WGS) entry which is preliminary data.</text>
</comment>
<evidence type="ECO:0000256" key="1">
    <source>
        <dbReference type="SAM" id="Phobius"/>
    </source>
</evidence>
<proteinExistence type="predicted"/>
<keyword evidence="1" id="KW-1133">Transmembrane helix</keyword>
<evidence type="ECO:0000313" key="2">
    <source>
        <dbReference type="EMBL" id="MCC0177921.1"/>
    </source>
</evidence>
<dbReference type="EMBL" id="JADWDC010000031">
    <property type="protein sequence ID" value="MCC0177921.1"/>
    <property type="molecule type" value="Genomic_DNA"/>
</dbReference>
<protein>
    <recommendedName>
        <fullName evidence="4">Type II secretion system protein</fullName>
    </recommendedName>
</protein>
<accession>A0A964BSH2</accession>
<name>A0A964BSH2_9CYAN</name>
<feature type="transmembrane region" description="Helical" evidence="1">
    <location>
        <begin position="21"/>
        <end position="47"/>
    </location>
</feature>
<sequence>MKNKEFHKLLKKNKSNSNSNSGFTLTELLVGLFMSIFVVGALGFGLMQLLRTTRVETSKVEVRGETSRALDFISDEVRRARTIETDDTNAGTGFDSITGETVVLALDIPEISDAASAGVTGRVVYYLKSTNLGNWQGPQVLYRWGPPLDANGDYNIAGAWQEEALIDGIDDTNIAADPCVGDTLVPALGTASGFYACINGANNTAQLYLTGETKTAGGTDTYTANTKVVARARTAPAGTTSSFTSYTMSYKSLGAVYNCNPANNTLWSMRSVFEVGGDEKSWIHQDGRQPQPIQIDTSTSNSLKVTTIPVKPVDSTGNPLTGTPGVDYDCMSRGSEAADGTEPLADYADATQFPNFHSVPFTISFTGPNYWRSFNGNEPGDNDPSDDPIWVTDDNGNQTILMLKEGSIIPASLTGYDFNNDTIEDQDSLGKFLATAPNNYAVPVNPSDLSQGYRVTGLEPDERIMAVEVGHNASGVPGFDVQDSVVILASDLFAQDHSN</sequence>
<organism evidence="2 3">
    <name type="scientific">Waterburya agarophytonicola KI4</name>
    <dbReference type="NCBI Taxonomy" id="2874699"/>
    <lineage>
        <taxon>Bacteria</taxon>
        <taxon>Bacillati</taxon>
        <taxon>Cyanobacteriota</taxon>
        <taxon>Cyanophyceae</taxon>
        <taxon>Pleurocapsales</taxon>
        <taxon>Hyellaceae</taxon>
        <taxon>Waterburya</taxon>
        <taxon>Waterburya agarophytonicola</taxon>
    </lineage>
</organism>
<keyword evidence="3" id="KW-1185">Reference proteome</keyword>
<evidence type="ECO:0008006" key="4">
    <source>
        <dbReference type="Google" id="ProtNLM"/>
    </source>
</evidence>
<dbReference type="AlphaFoldDB" id="A0A964BSH2"/>
<gene>
    <name evidence="2" type="ORF">I4641_13125</name>
</gene>
<dbReference type="Proteomes" id="UP000729733">
    <property type="component" value="Unassembled WGS sequence"/>
</dbReference>
<keyword evidence="1" id="KW-0472">Membrane</keyword>